<dbReference type="EMBL" id="FRFC01000009">
    <property type="protein sequence ID" value="SHO48022.1"/>
    <property type="molecule type" value="Genomic_DNA"/>
</dbReference>
<accession>A0A2H1EJX7</accession>
<dbReference type="GO" id="GO:0005737">
    <property type="term" value="C:cytoplasm"/>
    <property type="evidence" value="ECO:0007669"/>
    <property type="project" value="TreeGrafter"/>
</dbReference>
<evidence type="ECO:0000313" key="10">
    <source>
        <dbReference type="Proteomes" id="UP000232412"/>
    </source>
</evidence>
<evidence type="ECO:0000256" key="2">
    <source>
        <dbReference type="ARBA" id="ARBA00022679"/>
    </source>
</evidence>
<comment type="caution">
    <text evidence="7">Lacks conserved residue(s) required for the propagation of feature annotation.</text>
</comment>
<dbReference type="Proteomes" id="UP000232412">
    <property type="component" value="Unassembled WGS sequence"/>
</dbReference>
<comment type="catalytic activity">
    <reaction evidence="7">
        <text>dTMP + ATP = dTDP + ADP</text>
        <dbReference type="Rhea" id="RHEA:13517"/>
        <dbReference type="ChEBI" id="CHEBI:30616"/>
        <dbReference type="ChEBI" id="CHEBI:58369"/>
        <dbReference type="ChEBI" id="CHEBI:63528"/>
        <dbReference type="ChEBI" id="CHEBI:456216"/>
        <dbReference type="EC" id="2.7.4.9"/>
    </reaction>
</comment>
<evidence type="ECO:0000256" key="1">
    <source>
        <dbReference type="ARBA" id="ARBA00009776"/>
    </source>
</evidence>
<proteinExistence type="inferred from homology"/>
<dbReference type="PANTHER" id="PTHR10344">
    <property type="entry name" value="THYMIDYLATE KINASE"/>
    <property type="match status" value="1"/>
</dbReference>
<dbReference type="InterPro" id="IPR027417">
    <property type="entry name" value="P-loop_NTPase"/>
</dbReference>
<dbReference type="PANTHER" id="PTHR10344:SF1">
    <property type="entry name" value="THYMIDYLATE KINASE"/>
    <property type="match status" value="1"/>
</dbReference>
<dbReference type="GO" id="GO:0004798">
    <property type="term" value="F:dTMP kinase activity"/>
    <property type="evidence" value="ECO:0007669"/>
    <property type="project" value="UniProtKB-UniRule"/>
</dbReference>
<dbReference type="GO" id="GO:0006233">
    <property type="term" value="P:dTDP biosynthetic process"/>
    <property type="evidence" value="ECO:0007669"/>
    <property type="project" value="InterPro"/>
</dbReference>
<keyword evidence="3 7" id="KW-0545">Nucleotide biosynthesis</keyword>
<evidence type="ECO:0000256" key="4">
    <source>
        <dbReference type="ARBA" id="ARBA00022741"/>
    </source>
</evidence>
<evidence type="ECO:0000256" key="7">
    <source>
        <dbReference type="HAMAP-Rule" id="MF_00165"/>
    </source>
</evidence>
<dbReference type="Gene3D" id="3.40.50.300">
    <property type="entry name" value="P-loop containing nucleotide triphosphate hydrolases"/>
    <property type="match status" value="1"/>
</dbReference>
<organism evidence="9 10">
    <name type="scientific">Nitrosotalea sinensis</name>
    <dbReference type="NCBI Taxonomy" id="1499975"/>
    <lineage>
        <taxon>Archaea</taxon>
        <taxon>Nitrososphaerota</taxon>
        <taxon>Nitrososphaeria</taxon>
        <taxon>Nitrosotaleales</taxon>
        <taxon>Nitrosotaleaceae</taxon>
        <taxon>Nitrosotalea</taxon>
    </lineage>
</organism>
<feature type="domain" description="Thymidylate kinase-like" evidence="8">
    <location>
        <begin position="36"/>
        <end position="227"/>
    </location>
</feature>
<name>A0A2H1EJX7_9ARCH</name>
<dbReference type="Pfam" id="PF02223">
    <property type="entry name" value="Thymidylate_kin"/>
    <property type="match status" value="1"/>
</dbReference>
<keyword evidence="2 7" id="KW-0808">Transferase</keyword>
<dbReference type="GO" id="GO:0006235">
    <property type="term" value="P:dTTP biosynthetic process"/>
    <property type="evidence" value="ECO:0007669"/>
    <property type="project" value="UniProtKB-UniRule"/>
</dbReference>
<dbReference type="EC" id="2.7.4.9" evidence="7"/>
<keyword evidence="6 7" id="KW-0067">ATP-binding</keyword>
<dbReference type="GO" id="GO:0006227">
    <property type="term" value="P:dUDP biosynthetic process"/>
    <property type="evidence" value="ECO:0007669"/>
    <property type="project" value="TreeGrafter"/>
</dbReference>
<dbReference type="InterPro" id="IPR039430">
    <property type="entry name" value="Thymidylate_kin-like_dom"/>
</dbReference>
<evidence type="ECO:0000256" key="3">
    <source>
        <dbReference type="ARBA" id="ARBA00022727"/>
    </source>
</evidence>
<keyword evidence="5 7" id="KW-0418">Kinase</keyword>
<reference evidence="10" key="1">
    <citation type="submission" date="2016-12" db="EMBL/GenBank/DDBJ databases">
        <authorList>
            <person name="Herbold C."/>
        </authorList>
    </citation>
    <scope>NUCLEOTIDE SEQUENCE [LARGE SCALE GENOMIC DNA]</scope>
</reference>
<comment type="similarity">
    <text evidence="1 7">Belongs to the thymidylate kinase family.</text>
</comment>
<dbReference type="OrthoDB" id="43083at2157"/>
<dbReference type="SUPFAM" id="SSF52540">
    <property type="entry name" value="P-loop containing nucleoside triphosphate hydrolases"/>
    <property type="match status" value="1"/>
</dbReference>
<protein>
    <recommendedName>
        <fullName evidence="7">Probable thymidylate kinase</fullName>
        <ecNumber evidence="7">2.7.4.9</ecNumber>
    </recommendedName>
    <alternativeName>
        <fullName evidence="7">dTMP kinase</fullName>
    </alternativeName>
</protein>
<dbReference type="CDD" id="cd01672">
    <property type="entry name" value="TMPK"/>
    <property type="match status" value="1"/>
</dbReference>
<dbReference type="HAMAP" id="MF_00165">
    <property type="entry name" value="Thymidylate_kinase"/>
    <property type="match status" value="1"/>
</dbReference>
<evidence type="ECO:0000313" key="9">
    <source>
        <dbReference type="EMBL" id="SHO48022.1"/>
    </source>
</evidence>
<keyword evidence="4 7" id="KW-0547">Nucleotide-binding</keyword>
<gene>
    <name evidence="7 9" type="primary">tmk</name>
    <name evidence="9" type="ORF">NSIN_80060</name>
</gene>
<evidence type="ECO:0000259" key="8">
    <source>
        <dbReference type="Pfam" id="PF02223"/>
    </source>
</evidence>
<dbReference type="InterPro" id="IPR018094">
    <property type="entry name" value="Thymidylate_kinase"/>
</dbReference>
<evidence type="ECO:0000256" key="6">
    <source>
        <dbReference type="ARBA" id="ARBA00022840"/>
    </source>
</evidence>
<dbReference type="AlphaFoldDB" id="A0A2H1EJX7"/>
<evidence type="ECO:0000256" key="5">
    <source>
        <dbReference type="ARBA" id="ARBA00022777"/>
    </source>
</evidence>
<dbReference type="NCBIfam" id="TIGR00041">
    <property type="entry name" value="DTMP_kinase"/>
    <property type="match status" value="1"/>
</dbReference>
<dbReference type="RefSeq" id="WP_101010910.1">
    <property type="nucleotide sequence ID" value="NZ_FRFC01000009.1"/>
</dbReference>
<sequence>MSRAKYKDLGKRTVEFYGHGIKNLQDIEIKGRLIVIEGPDASGRSTQIQEITTRLEADGHAVLNTGLKRSELVGRGILEAKRDYNLGRKTLALYYAADFADQFEYKIIPALQAGYIVLADRYIYTLIARNVVRGLDKTWCHNLYGFAIKPDIVFYLDVEPSVLIHRVFQKNSTLDHYESGADMGLSEDMYESFLIYQKKISQEFHMMQKKYGLIPINGNRTVQEIHNDLQKRIDSFLHRVGHQ</sequence>
<keyword evidence="10" id="KW-1185">Reference proteome</keyword>
<dbReference type="GO" id="GO:0005524">
    <property type="term" value="F:ATP binding"/>
    <property type="evidence" value="ECO:0007669"/>
    <property type="project" value="UniProtKB-UniRule"/>
</dbReference>